<dbReference type="EMBL" id="JAJSOW010000104">
    <property type="protein sequence ID" value="KAI9169480.1"/>
    <property type="molecule type" value="Genomic_DNA"/>
</dbReference>
<evidence type="ECO:0000259" key="1">
    <source>
        <dbReference type="Pfam" id="PF05678"/>
    </source>
</evidence>
<dbReference type="Proteomes" id="UP001064489">
    <property type="component" value="Chromosome 7"/>
</dbReference>
<reference evidence="2" key="1">
    <citation type="journal article" date="2022" name="Plant J.">
        <title>Strategies of tolerance reflected in two North American maple genomes.</title>
        <authorList>
            <person name="McEvoy S.L."/>
            <person name="Sezen U.U."/>
            <person name="Trouern-Trend A."/>
            <person name="McMahon S.M."/>
            <person name="Schaberg P.G."/>
            <person name="Yang J."/>
            <person name="Wegrzyn J.L."/>
            <person name="Swenson N.G."/>
        </authorList>
    </citation>
    <scope>NUCLEOTIDE SEQUENCE</scope>
    <source>
        <strain evidence="2">91603</strain>
    </source>
</reference>
<proteinExistence type="predicted"/>
<dbReference type="PANTHER" id="PTHR33143">
    <property type="entry name" value="F16F4.1 PROTEIN-RELATED"/>
    <property type="match status" value="1"/>
</dbReference>
<protein>
    <recommendedName>
        <fullName evidence="1">VQ domain-containing protein</fullName>
    </recommendedName>
</protein>
<organism evidence="2 3">
    <name type="scientific">Acer negundo</name>
    <name type="common">Box elder</name>
    <dbReference type="NCBI Taxonomy" id="4023"/>
    <lineage>
        <taxon>Eukaryota</taxon>
        <taxon>Viridiplantae</taxon>
        <taxon>Streptophyta</taxon>
        <taxon>Embryophyta</taxon>
        <taxon>Tracheophyta</taxon>
        <taxon>Spermatophyta</taxon>
        <taxon>Magnoliopsida</taxon>
        <taxon>eudicotyledons</taxon>
        <taxon>Gunneridae</taxon>
        <taxon>Pentapetalae</taxon>
        <taxon>rosids</taxon>
        <taxon>malvids</taxon>
        <taxon>Sapindales</taxon>
        <taxon>Sapindaceae</taxon>
        <taxon>Hippocastanoideae</taxon>
        <taxon>Acereae</taxon>
        <taxon>Acer</taxon>
    </lineage>
</organism>
<dbReference type="Pfam" id="PF05678">
    <property type="entry name" value="VQ"/>
    <property type="match status" value="1"/>
</dbReference>
<sequence length="156" mass="17815">MEDMVASTPSSKVLSLHNNSHLISKFKPKIRIVHIFAPEIIKTDAANFRELVQRLTGKPAAENKGNPKKKKKLPCRSFLIHDHANKTMQFEDVVRRSSEEKIKEEENDNIWGDGNSSSGKFFDDFKDFDGFIQELSESSHHGMGVLDQFEDIHFSI</sequence>
<dbReference type="InterPro" id="IPR008889">
    <property type="entry name" value="VQ"/>
</dbReference>
<feature type="domain" description="VQ" evidence="1">
    <location>
        <begin position="35"/>
        <end position="61"/>
    </location>
</feature>
<comment type="caution">
    <text evidence="2">The sequence shown here is derived from an EMBL/GenBank/DDBJ whole genome shotgun (WGS) entry which is preliminary data.</text>
</comment>
<dbReference type="InterPro" id="IPR039607">
    <property type="entry name" value="VQ_8/17/18/20/21/25"/>
</dbReference>
<dbReference type="AlphaFoldDB" id="A0AAD5ILL3"/>
<gene>
    <name evidence="2" type="ORF">LWI28_013013</name>
</gene>
<evidence type="ECO:0000313" key="3">
    <source>
        <dbReference type="Proteomes" id="UP001064489"/>
    </source>
</evidence>
<reference evidence="2" key="2">
    <citation type="submission" date="2023-02" db="EMBL/GenBank/DDBJ databases">
        <authorList>
            <person name="Swenson N.G."/>
            <person name="Wegrzyn J.L."/>
            <person name="Mcevoy S.L."/>
        </authorList>
    </citation>
    <scope>NUCLEOTIDE SEQUENCE</scope>
    <source>
        <strain evidence="2">91603</strain>
        <tissue evidence="2">Leaf</tissue>
    </source>
</reference>
<dbReference type="PANTHER" id="PTHR33143:SF3">
    <property type="entry name" value="VQ MOTIF-CONTAINING PROTEIN 17-RELATED"/>
    <property type="match status" value="1"/>
</dbReference>
<keyword evidence="3" id="KW-1185">Reference proteome</keyword>
<evidence type="ECO:0000313" key="2">
    <source>
        <dbReference type="EMBL" id="KAI9169480.1"/>
    </source>
</evidence>
<dbReference type="GO" id="GO:0005634">
    <property type="term" value="C:nucleus"/>
    <property type="evidence" value="ECO:0007669"/>
    <property type="project" value="TreeGrafter"/>
</dbReference>
<accession>A0AAD5ILL3</accession>
<name>A0AAD5ILL3_ACENE</name>